<reference evidence="1 2" key="1">
    <citation type="submission" date="2024-08" db="EMBL/GenBank/DDBJ databases">
        <title>Gnathostoma spinigerum genome.</title>
        <authorList>
            <person name="Gonzalez-Bertolin B."/>
            <person name="Monzon S."/>
            <person name="Zaballos A."/>
            <person name="Jimenez P."/>
            <person name="Dekumyoy P."/>
            <person name="Varona S."/>
            <person name="Cuesta I."/>
            <person name="Sumanam S."/>
            <person name="Adisakwattana P."/>
            <person name="Gasser R.B."/>
            <person name="Hernandez-Gonzalez A."/>
            <person name="Young N.D."/>
            <person name="Perteguer M.J."/>
        </authorList>
    </citation>
    <scope>NUCLEOTIDE SEQUENCE [LARGE SCALE GENOMIC DNA]</scope>
    <source>
        <strain evidence="1">AL3</strain>
        <tissue evidence="1">Liver</tissue>
    </source>
</reference>
<dbReference type="EMBL" id="JBGFUD010010331">
    <property type="protein sequence ID" value="MFH4982872.1"/>
    <property type="molecule type" value="Genomic_DNA"/>
</dbReference>
<evidence type="ECO:0000313" key="2">
    <source>
        <dbReference type="Proteomes" id="UP001608902"/>
    </source>
</evidence>
<dbReference type="AlphaFoldDB" id="A0ABD6EUT4"/>
<evidence type="ECO:0000313" key="1">
    <source>
        <dbReference type="EMBL" id="MFH4982872.1"/>
    </source>
</evidence>
<name>A0ABD6EUT4_9BILA</name>
<gene>
    <name evidence="1" type="ORF">AB6A40_009581</name>
</gene>
<proteinExistence type="predicted"/>
<accession>A0ABD6EUT4</accession>
<keyword evidence="2" id="KW-1185">Reference proteome</keyword>
<organism evidence="1 2">
    <name type="scientific">Gnathostoma spinigerum</name>
    <dbReference type="NCBI Taxonomy" id="75299"/>
    <lineage>
        <taxon>Eukaryota</taxon>
        <taxon>Metazoa</taxon>
        <taxon>Ecdysozoa</taxon>
        <taxon>Nematoda</taxon>
        <taxon>Chromadorea</taxon>
        <taxon>Rhabditida</taxon>
        <taxon>Spirurina</taxon>
        <taxon>Gnathostomatomorpha</taxon>
        <taxon>Gnathostomatoidea</taxon>
        <taxon>Gnathostomatidae</taxon>
        <taxon>Gnathostoma</taxon>
    </lineage>
</organism>
<dbReference type="Proteomes" id="UP001608902">
    <property type="component" value="Unassembled WGS sequence"/>
</dbReference>
<protein>
    <submittedName>
        <fullName evidence="1">Uncharacterized protein</fullName>
    </submittedName>
</protein>
<comment type="caution">
    <text evidence="1">The sequence shown here is derived from an EMBL/GenBank/DDBJ whole genome shotgun (WGS) entry which is preliminary data.</text>
</comment>
<sequence length="143" mass="16269">MIFFVTTSKLMLLRKCACSNNDLKCSRGVIHKISTPNPTSHLMIANETNNPTAKLSNSLQCNRQQRLLSLRVDRSASQIHLTKTSCPSLGVRRRSSNSDMDEWRLNLTRVGEEKSNSGARGKHSTFGRMMRRLSKWRFGKESE</sequence>